<accession>A0ABQ2CJA5</accession>
<proteinExistence type="predicted"/>
<sequence>MALPVAGLTWAEQLPRWVRYGIGGAGVAAGAAAWVAWPYWYFRAGQHLSRSPNSEP</sequence>
<dbReference type="Proteomes" id="UP000658754">
    <property type="component" value="Unassembled WGS sequence"/>
</dbReference>
<name>A0ABQ2CJA5_9MICC</name>
<gene>
    <name evidence="2" type="ORF">GCM10007175_31950</name>
</gene>
<evidence type="ECO:0000313" key="2">
    <source>
        <dbReference type="EMBL" id="GGI92125.1"/>
    </source>
</evidence>
<reference evidence="3" key="1">
    <citation type="journal article" date="2019" name="Int. J. Syst. Evol. Microbiol.">
        <title>The Global Catalogue of Microorganisms (GCM) 10K type strain sequencing project: providing services to taxonomists for standard genome sequencing and annotation.</title>
        <authorList>
            <consortium name="The Broad Institute Genomics Platform"/>
            <consortium name="The Broad Institute Genome Sequencing Center for Infectious Disease"/>
            <person name="Wu L."/>
            <person name="Ma J."/>
        </authorList>
    </citation>
    <scope>NUCLEOTIDE SEQUENCE [LARGE SCALE GENOMIC DNA]</scope>
    <source>
        <strain evidence="3">CGMCC 1.3601</strain>
    </source>
</reference>
<dbReference type="EMBL" id="BMKV01000006">
    <property type="protein sequence ID" value="GGI92125.1"/>
    <property type="molecule type" value="Genomic_DNA"/>
</dbReference>
<keyword evidence="3" id="KW-1185">Reference proteome</keyword>
<feature type="transmembrane region" description="Helical" evidence="1">
    <location>
        <begin position="20"/>
        <end position="42"/>
    </location>
</feature>
<keyword evidence="1" id="KW-0472">Membrane</keyword>
<keyword evidence="1" id="KW-0812">Transmembrane</keyword>
<keyword evidence="1" id="KW-1133">Transmembrane helix</keyword>
<evidence type="ECO:0000313" key="3">
    <source>
        <dbReference type="Proteomes" id="UP000658754"/>
    </source>
</evidence>
<organism evidence="2 3">
    <name type="scientific">Pseudarthrobacter scleromae</name>
    <dbReference type="NCBI Taxonomy" id="158897"/>
    <lineage>
        <taxon>Bacteria</taxon>
        <taxon>Bacillati</taxon>
        <taxon>Actinomycetota</taxon>
        <taxon>Actinomycetes</taxon>
        <taxon>Micrococcales</taxon>
        <taxon>Micrococcaceae</taxon>
        <taxon>Pseudarthrobacter</taxon>
    </lineage>
</organism>
<comment type="caution">
    <text evidence="2">The sequence shown here is derived from an EMBL/GenBank/DDBJ whole genome shotgun (WGS) entry which is preliminary data.</text>
</comment>
<dbReference type="RefSeq" id="WP_229675424.1">
    <property type="nucleotide sequence ID" value="NZ_BMKV01000006.1"/>
</dbReference>
<evidence type="ECO:0000256" key="1">
    <source>
        <dbReference type="SAM" id="Phobius"/>
    </source>
</evidence>
<protein>
    <submittedName>
        <fullName evidence="2">Uncharacterized protein</fullName>
    </submittedName>
</protein>